<name>A0A9J5Z0D1_SOLCO</name>
<dbReference type="Proteomes" id="UP000824120">
    <property type="component" value="Chromosome 5"/>
</dbReference>
<protein>
    <submittedName>
        <fullName evidence="2">Uncharacterized protein</fullName>
    </submittedName>
</protein>
<evidence type="ECO:0000256" key="1">
    <source>
        <dbReference type="SAM" id="Coils"/>
    </source>
</evidence>
<proteinExistence type="predicted"/>
<gene>
    <name evidence="2" type="ORF">H5410_027861</name>
</gene>
<dbReference type="AlphaFoldDB" id="A0A9J5Z0D1"/>
<reference evidence="2 3" key="1">
    <citation type="submission" date="2020-09" db="EMBL/GenBank/DDBJ databases">
        <title>De no assembly of potato wild relative species, Solanum commersonii.</title>
        <authorList>
            <person name="Cho K."/>
        </authorList>
    </citation>
    <scope>NUCLEOTIDE SEQUENCE [LARGE SCALE GENOMIC DNA]</scope>
    <source>
        <strain evidence="2">LZ3.2</strain>
        <tissue evidence="2">Leaf</tissue>
    </source>
</reference>
<dbReference type="OrthoDB" id="1297232at2759"/>
<evidence type="ECO:0000313" key="2">
    <source>
        <dbReference type="EMBL" id="KAG5606369.1"/>
    </source>
</evidence>
<keyword evidence="1" id="KW-0175">Coiled coil</keyword>
<comment type="caution">
    <text evidence="2">The sequence shown here is derived from an EMBL/GenBank/DDBJ whole genome shotgun (WGS) entry which is preliminary data.</text>
</comment>
<organism evidence="2 3">
    <name type="scientific">Solanum commersonii</name>
    <name type="common">Commerson's wild potato</name>
    <name type="synonym">Commerson's nightshade</name>
    <dbReference type="NCBI Taxonomy" id="4109"/>
    <lineage>
        <taxon>Eukaryota</taxon>
        <taxon>Viridiplantae</taxon>
        <taxon>Streptophyta</taxon>
        <taxon>Embryophyta</taxon>
        <taxon>Tracheophyta</taxon>
        <taxon>Spermatophyta</taxon>
        <taxon>Magnoliopsida</taxon>
        <taxon>eudicotyledons</taxon>
        <taxon>Gunneridae</taxon>
        <taxon>Pentapetalae</taxon>
        <taxon>asterids</taxon>
        <taxon>lamiids</taxon>
        <taxon>Solanales</taxon>
        <taxon>Solanaceae</taxon>
        <taxon>Solanoideae</taxon>
        <taxon>Solaneae</taxon>
        <taxon>Solanum</taxon>
    </lineage>
</organism>
<sequence>MVVPRLIKPRDIFDMGEENSMQLKSSMNSDSTDLAILENSHVPDYENNDCVRSGVDRITIDMEVHTQASPNNDEANIEGGNDIKNEIRITLTQDQDDQSNKLNNLVGGIDESCNSEARKVRGPTLLKHIWKLPPGKTVDVPTLELEPLHVDDWRNFDNEETKKLLNFVRDMINEKMSNSEGSTYQPHHRVSWKGDVYSQVLGNERSGYVCGLGLGRTPSTLWGSRSFFENIDEEDSSNEIVQRLEQEINELKAKQNDEINMMKQNQDNM</sequence>
<dbReference type="EMBL" id="JACXVP010000005">
    <property type="protein sequence ID" value="KAG5606369.1"/>
    <property type="molecule type" value="Genomic_DNA"/>
</dbReference>
<feature type="coiled-coil region" evidence="1">
    <location>
        <begin position="234"/>
        <end position="261"/>
    </location>
</feature>
<accession>A0A9J5Z0D1</accession>
<evidence type="ECO:0000313" key="3">
    <source>
        <dbReference type="Proteomes" id="UP000824120"/>
    </source>
</evidence>
<keyword evidence="3" id="KW-1185">Reference proteome</keyword>